<protein>
    <recommendedName>
        <fullName evidence="3">Winged helix-turn-helix domain-containing protein</fullName>
    </recommendedName>
</protein>
<evidence type="ECO:0000313" key="2">
    <source>
        <dbReference type="Proteomes" id="UP000054016"/>
    </source>
</evidence>
<comment type="caution">
    <text evidence="1">The sequence shown here is derived from an EMBL/GenBank/DDBJ whole genome shotgun (WGS) entry which is preliminary data.</text>
</comment>
<evidence type="ECO:0008006" key="3">
    <source>
        <dbReference type="Google" id="ProtNLM"/>
    </source>
</evidence>
<dbReference type="EMBL" id="LFWV01000034">
    <property type="protein sequence ID" value="KON31449.1"/>
    <property type="molecule type" value="Genomic_DNA"/>
</dbReference>
<name>A0A0M0BSQ6_9ARCH</name>
<accession>A0A0M0BSQ6</accession>
<organism evidence="1 2">
    <name type="scientific">miscellaneous Crenarchaeota group-1 archaeon SG8-32-3</name>
    <dbReference type="NCBI Taxonomy" id="1685125"/>
    <lineage>
        <taxon>Archaea</taxon>
        <taxon>Candidatus Bathyarchaeota</taxon>
        <taxon>MCG-1</taxon>
    </lineage>
</organism>
<proteinExistence type="predicted"/>
<reference evidence="2" key="1">
    <citation type="submission" date="2015-06" db="EMBL/GenBank/DDBJ databases">
        <title>New insights into the roles of widespread benthic archaea in carbon and nitrogen cycling.</title>
        <authorList>
            <person name="Lazar C.S."/>
            <person name="Baker B.J."/>
            <person name="Seitz K.W."/>
            <person name="Hyde A.S."/>
            <person name="Dick G.J."/>
            <person name="Hinrichs K.-U."/>
            <person name="Teske A.P."/>
        </authorList>
    </citation>
    <scope>NUCLEOTIDE SEQUENCE [LARGE SCALE GENOMIC DNA]</scope>
</reference>
<gene>
    <name evidence="1" type="ORF">AC478_02785</name>
</gene>
<evidence type="ECO:0000313" key="1">
    <source>
        <dbReference type="EMBL" id="KON31449.1"/>
    </source>
</evidence>
<sequence>MSLQEYLKEKLWPILVKTVHASVMYPNHKAYTRETILQEKSDITASELANRLNMSLGEALVILHELEEERKSPA</sequence>
<dbReference type="Pfam" id="PF13412">
    <property type="entry name" value="HTH_24"/>
    <property type="match status" value="1"/>
</dbReference>
<dbReference type="Proteomes" id="UP000054016">
    <property type="component" value="Unassembled WGS sequence"/>
</dbReference>
<dbReference type="AlphaFoldDB" id="A0A0M0BSQ6"/>